<dbReference type="PANTHER" id="PTHR19288">
    <property type="entry name" value="4-NITROPHENYLPHOSPHATASE-RELATED"/>
    <property type="match status" value="1"/>
</dbReference>
<dbReference type="PANTHER" id="PTHR19288:SF46">
    <property type="entry name" value="HALOACID DEHALOGENASE-LIKE HYDROLASE DOMAIN-CONTAINING PROTEIN 2"/>
    <property type="match status" value="1"/>
</dbReference>
<dbReference type="Pfam" id="PF13344">
    <property type="entry name" value="Hydrolase_6"/>
    <property type="match status" value="1"/>
</dbReference>
<feature type="binding site" evidence="8">
    <location>
        <position position="25"/>
    </location>
    <ligand>
        <name>Mg(2+)</name>
        <dbReference type="ChEBI" id="CHEBI:18420"/>
    </ligand>
</feature>
<feature type="binding site" evidence="8">
    <location>
        <position position="27"/>
    </location>
    <ligand>
        <name>Mg(2+)</name>
        <dbReference type="ChEBI" id="CHEBI:18420"/>
    </ligand>
</feature>
<dbReference type="Gene3D" id="3.40.50.1000">
    <property type="entry name" value="HAD superfamily/HAD-like"/>
    <property type="match status" value="2"/>
</dbReference>
<dbReference type="RefSeq" id="XP_066067371.1">
    <property type="nucleotide sequence ID" value="XM_066211274.1"/>
</dbReference>
<dbReference type="PIRSF" id="PIRSF000915">
    <property type="entry name" value="PGP-type_phosphatase"/>
    <property type="match status" value="1"/>
</dbReference>
<comment type="catalytic activity">
    <reaction evidence="2 5">
        <text>4-nitrophenyl phosphate + H2O = 4-nitrophenol + phosphate + H(+)</text>
        <dbReference type="Rhea" id="RHEA:21664"/>
        <dbReference type="ChEBI" id="CHEBI:15377"/>
        <dbReference type="ChEBI" id="CHEBI:15378"/>
        <dbReference type="ChEBI" id="CHEBI:43474"/>
        <dbReference type="ChEBI" id="CHEBI:57917"/>
        <dbReference type="ChEBI" id="CHEBI:61146"/>
        <dbReference type="EC" id="3.1.3.41"/>
    </reaction>
</comment>
<evidence type="ECO:0000313" key="9">
    <source>
        <dbReference type="EMBL" id="WVN86671.1"/>
    </source>
</evidence>
<evidence type="ECO:0000256" key="1">
    <source>
        <dbReference type="ARBA" id="ARBA00022801"/>
    </source>
</evidence>
<sequence>MSPPFLQEPEEFRQLVDSADTFLFDCDGVLYLGQQIIENAKAVLDFLRQSGKRVVFVTNNSTRSRRQLKANFDQLGLGASLDECFGSPYASAVYLKEVLKFPSDKKVYVFGHEGIEEELDEVGIAHCGGSDPDDRSFDAENDDHSIYQNLDPNVGAVLCGADNWINYKKITKAVTYLHNPDCKLILTNPDHAYPGQSGIFPAAGAISSPIVYASRRTPLIIGKPSKIMLDAVNAHHHIDPARTIMIGDNLYTDIEFGINSGIRTVLVLSGVTKSISDIKITHNKSQTLYHNRTFFHYSLPYLVVEVSSFTIHVLNQ</sequence>
<feature type="active site" description="Nucleophile" evidence="6">
    <location>
        <position position="25"/>
    </location>
</feature>
<dbReference type="EC" id="3.1.3.41" evidence="3 5"/>
<evidence type="ECO:0000256" key="3">
    <source>
        <dbReference type="ARBA" id="ARBA00066659"/>
    </source>
</evidence>
<proteinExistence type="predicted"/>
<accession>A0AAJ8M0J7</accession>
<dbReference type="AlphaFoldDB" id="A0AAJ8M0J7"/>
<evidence type="ECO:0000256" key="4">
    <source>
        <dbReference type="ARBA" id="ARBA00069197"/>
    </source>
</evidence>
<comment type="cofactor">
    <cofactor evidence="8">
        <name>Mg(2+)</name>
        <dbReference type="ChEBI" id="CHEBI:18420"/>
    </cofactor>
    <text evidence="8">Divalent metal ions. Mg(2+) is the most effective.</text>
</comment>
<reference evidence="9" key="1">
    <citation type="submission" date="2016-06" db="EMBL/GenBank/DDBJ databases">
        <authorList>
            <person name="Cuomo C."/>
            <person name="Litvintseva A."/>
            <person name="Heitman J."/>
            <person name="Chen Y."/>
            <person name="Sun S."/>
            <person name="Springer D."/>
            <person name="Dromer F."/>
            <person name="Young S."/>
            <person name="Zeng Q."/>
            <person name="Chapman S."/>
            <person name="Gujja S."/>
            <person name="Saif S."/>
            <person name="Birren B."/>
        </authorList>
    </citation>
    <scope>NUCLEOTIDE SEQUENCE</scope>
    <source>
        <strain evidence="9">CBS 7841</strain>
    </source>
</reference>
<dbReference type="GO" id="GO:0005737">
    <property type="term" value="C:cytoplasm"/>
    <property type="evidence" value="ECO:0007669"/>
    <property type="project" value="TreeGrafter"/>
</dbReference>
<evidence type="ECO:0000256" key="6">
    <source>
        <dbReference type="PIRSR" id="PIRSR000915-1"/>
    </source>
</evidence>
<feature type="active site" description="Proton donor" evidence="6">
    <location>
        <position position="27"/>
    </location>
</feature>
<evidence type="ECO:0000256" key="8">
    <source>
        <dbReference type="PIRSR" id="PIRSR000915-3"/>
    </source>
</evidence>
<dbReference type="Proteomes" id="UP000094043">
    <property type="component" value="Chromosome 2"/>
</dbReference>
<dbReference type="NCBIfam" id="TIGR01460">
    <property type="entry name" value="HAD-SF-IIA"/>
    <property type="match status" value="1"/>
</dbReference>
<keyword evidence="10" id="KW-1185">Reference proteome</keyword>
<dbReference type="GO" id="GO:0008967">
    <property type="term" value="F:phosphoglycolate phosphatase activity"/>
    <property type="evidence" value="ECO:0007669"/>
    <property type="project" value="TreeGrafter"/>
</dbReference>
<protein>
    <recommendedName>
        <fullName evidence="4 5">4-nitrophenylphosphatase</fullName>
        <shortName evidence="5">PNPPase</shortName>
        <ecNumber evidence="3 5">3.1.3.41</ecNumber>
    </recommendedName>
</protein>
<dbReference type="Pfam" id="PF13242">
    <property type="entry name" value="Hydrolase_like"/>
    <property type="match status" value="1"/>
</dbReference>
<reference evidence="9" key="2">
    <citation type="journal article" date="2022" name="Elife">
        <title>Obligate sexual reproduction of a homothallic fungus closely related to the Cryptococcus pathogenic species complex.</title>
        <authorList>
            <person name="Passer A.R."/>
            <person name="Clancey S.A."/>
            <person name="Shea T."/>
            <person name="David-Palma M."/>
            <person name="Averette A.F."/>
            <person name="Boekhout T."/>
            <person name="Porcel B.M."/>
            <person name="Nowrousian M."/>
            <person name="Cuomo C.A."/>
            <person name="Sun S."/>
            <person name="Heitman J."/>
            <person name="Coelho M.A."/>
        </authorList>
    </citation>
    <scope>NUCLEOTIDE SEQUENCE</scope>
    <source>
        <strain evidence="9">CBS 7841</strain>
    </source>
</reference>
<dbReference type="InterPro" id="IPR006349">
    <property type="entry name" value="PGP_euk"/>
</dbReference>
<keyword evidence="1 5" id="KW-0378">Hydrolase</keyword>
<dbReference type="InterPro" id="IPR006357">
    <property type="entry name" value="HAD-SF_hydro_IIA"/>
</dbReference>
<dbReference type="EMBL" id="CP143785">
    <property type="protein sequence ID" value="WVN86671.1"/>
    <property type="molecule type" value="Genomic_DNA"/>
</dbReference>
<dbReference type="NCBIfam" id="TIGR01452">
    <property type="entry name" value="PGP_euk"/>
    <property type="match status" value="1"/>
</dbReference>
<evidence type="ECO:0000256" key="2">
    <source>
        <dbReference type="ARBA" id="ARBA00050247"/>
    </source>
</evidence>
<dbReference type="KEGG" id="cdep:91086055"/>
<keyword evidence="8" id="KW-0460">Magnesium</keyword>
<gene>
    <name evidence="9" type="ORF">L203_101843</name>
</gene>
<feature type="binding site" evidence="8">
    <location>
        <position position="248"/>
    </location>
    <ligand>
        <name>Mg(2+)</name>
        <dbReference type="ChEBI" id="CHEBI:18420"/>
    </ligand>
</feature>
<evidence type="ECO:0000313" key="10">
    <source>
        <dbReference type="Proteomes" id="UP000094043"/>
    </source>
</evidence>
<dbReference type="GeneID" id="91086055"/>
<organism evidence="9 10">
    <name type="scientific">Cryptococcus depauperatus CBS 7841</name>
    <dbReference type="NCBI Taxonomy" id="1295531"/>
    <lineage>
        <taxon>Eukaryota</taxon>
        <taxon>Fungi</taxon>
        <taxon>Dikarya</taxon>
        <taxon>Basidiomycota</taxon>
        <taxon>Agaricomycotina</taxon>
        <taxon>Tremellomycetes</taxon>
        <taxon>Tremellales</taxon>
        <taxon>Cryptococcaceae</taxon>
        <taxon>Cryptococcus</taxon>
    </lineage>
</organism>
<evidence type="ECO:0000256" key="5">
    <source>
        <dbReference type="PIRNR" id="PIRNR000915"/>
    </source>
</evidence>
<dbReference type="SUPFAM" id="SSF56784">
    <property type="entry name" value="HAD-like"/>
    <property type="match status" value="1"/>
</dbReference>
<keyword evidence="8" id="KW-0479">Metal-binding</keyword>
<name>A0AAJ8M0J7_9TREE</name>
<evidence type="ECO:0000256" key="7">
    <source>
        <dbReference type="PIRSR" id="PIRSR000915-2"/>
    </source>
</evidence>
<dbReference type="InterPro" id="IPR023214">
    <property type="entry name" value="HAD_sf"/>
</dbReference>
<dbReference type="GO" id="GO:0004035">
    <property type="term" value="F:alkaline phosphatase activity"/>
    <property type="evidence" value="ECO:0007669"/>
    <property type="project" value="TreeGrafter"/>
</dbReference>
<dbReference type="GO" id="GO:0046872">
    <property type="term" value="F:metal ion binding"/>
    <property type="evidence" value="ECO:0007669"/>
    <property type="project" value="UniProtKB-KW"/>
</dbReference>
<dbReference type="InterPro" id="IPR036412">
    <property type="entry name" value="HAD-like_sf"/>
</dbReference>
<dbReference type="FunFam" id="3.40.50.1000:FF:000039">
    <property type="entry name" value="Phosphoglycolate phosphatase"/>
    <property type="match status" value="1"/>
</dbReference>
<reference evidence="9" key="3">
    <citation type="submission" date="2024-01" db="EMBL/GenBank/DDBJ databases">
        <authorList>
            <person name="Coelho M.A."/>
            <person name="David-Palma M."/>
            <person name="Shea T."/>
            <person name="Sun S."/>
            <person name="Cuomo C.A."/>
            <person name="Heitman J."/>
        </authorList>
    </citation>
    <scope>NUCLEOTIDE SEQUENCE</scope>
    <source>
        <strain evidence="9">CBS 7841</strain>
    </source>
</reference>
<feature type="binding site" evidence="7">
    <location>
        <position position="223"/>
    </location>
    <ligand>
        <name>substrate</name>
    </ligand>
</feature>